<reference evidence="2 3" key="1">
    <citation type="submission" date="2017-03" db="EMBL/GenBank/DDBJ databases">
        <authorList>
            <person name="Afonso C.L."/>
            <person name="Miller P.J."/>
            <person name="Scott M.A."/>
            <person name="Spackman E."/>
            <person name="Goraichik I."/>
            <person name="Dimitrov K.M."/>
            <person name="Suarez D.L."/>
            <person name="Swayne D.E."/>
        </authorList>
    </citation>
    <scope>NUCLEOTIDE SEQUENCE [LARGE SCALE GENOMIC DNA]</scope>
    <source>
        <strain evidence="2 3">CECT 7691</strain>
    </source>
</reference>
<name>A0A1Y5SBI8_9PROT</name>
<dbReference type="EMBL" id="FWFR01000001">
    <property type="protein sequence ID" value="SLN37002.1"/>
    <property type="molecule type" value="Genomic_DNA"/>
</dbReference>
<dbReference type="PANTHER" id="PTHR36573">
    <property type="entry name" value="INTERMEMBRANE PHOSPHOLIPID TRANSPORT SYSTEM BINDING PROTEIN MLAC"/>
    <property type="match status" value="1"/>
</dbReference>
<dbReference type="Gene3D" id="3.10.450.710">
    <property type="entry name" value="Tgt2/MlaC"/>
    <property type="match status" value="1"/>
</dbReference>
<organism evidence="2 3">
    <name type="scientific">Oceanibacterium hippocampi</name>
    <dbReference type="NCBI Taxonomy" id="745714"/>
    <lineage>
        <taxon>Bacteria</taxon>
        <taxon>Pseudomonadati</taxon>
        <taxon>Pseudomonadota</taxon>
        <taxon>Alphaproteobacteria</taxon>
        <taxon>Sneathiellales</taxon>
        <taxon>Sneathiellaceae</taxon>
        <taxon>Oceanibacterium</taxon>
    </lineage>
</organism>
<evidence type="ECO:0000313" key="3">
    <source>
        <dbReference type="Proteomes" id="UP000193200"/>
    </source>
</evidence>
<dbReference type="PANTHER" id="PTHR36573:SF1">
    <property type="entry name" value="INTERMEMBRANE PHOSPHOLIPID TRANSPORT SYSTEM BINDING PROTEIN MLAC"/>
    <property type="match status" value="1"/>
</dbReference>
<dbReference type="FunCoup" id="A0A1Y5SBI8">
    <property type="interactions" value="149"/>
</dbReference>
<dbReference type="RefSeq" id="WP_085882709.1">
    <property type="nucleotide sequence ID" value="NZ_FWFR01000001.1"/>
</dbReference>
<sequence>MFHRMLRAVATLLFVTGLMGAGLAHAGADQAREFVRNLGDEAIALLSNDKLDASERIAGLETLLKRDFDLPRIGRFVLARYWRQASEEQQEEFSRLFESYVLSVYAARLGEYSGETFEITGATELNEKETSVNTVIKRGQRPPLRVDWRVREDGSKPLIVDVAVEGVSMALTHRSEFGSVIQNSPQGVDALLDRLRKQSVKVD</sequence>
<proteinExistence type="predicted"/>
<accession>A0A1Y5SBI8</accession>
<feature type="signal peptide" evidence="1">
    <location>
        <begin position="1"/>
        <end position="26"/>
    </location>
</feature>
<dbReference type="InterPro" id="IPR042245">
    <property type="entry name" value="Tgt2/MlaC_sf"/>
</dbReference>
<evidence type="ECO:0000256" key="1">
    <source>
        <dbReference type="SAM" id="SignalP"/>
    </source>
</evidence>
<gene>
    <name evidence="2" type="primary">mlaC_2</name>
    <name evidence="2" type="ORF">OCH7691_01500</name>
</gene>
<dbReference type="InParanoid" id="A0A1Y5SBI8"/>
<feature type="chain" id="PRO_5012983662" evidence="1">
    <location>
        <begin position="27"/>
        <end position="203"/>
    </location>
</feature>
<dbReference type="Pfam" id="PF05494">
    <property type="entry name" value="MlaC"/>
    <property type="match status" value="1"/>
</dbReference>
<dbReference type="OrthoDB" id="8099120at2"/>
<dbReference type="InterPro" id="IPR008869">
    <property type="entry name" value="MlaC/ttg2D"/>
</dbReference>
<dbReference type="Proteomes" id="UP000193200">
    <property type="component" value="Unassembled WGS sequence"/>
</dbReference>
<keyword evidence="3" id="KW-1185">Reference proteome</keyword>
<keyword evidence="1" id="KW-0732">Signal</keyword>
<protein>
    <submittedName>
        <fullName evidence="2">Putative phospholipid-binding protein MlaC</fullName>
    </submittedName>
</protein>
<dbReference type="AlphaFoldDB" id="A0A1Y5SBI8"/>
<evidence type="ECO:0000313" key="2">
    <source>
        <dbReference type="EMBL" id="SLN37002.1"/>
    </source>
</evidence>